<gene>
    <name evidence="8" type="ORF">Pcinc_024615</name>
</gene>
<feature type="compositionally biased region" description="Polar residues" evidence="5">
    <location>
        <begin position="657"/>
        <end position="706"/>
    </location>
</feature>
<evidence type="ECO:0000256" key="5">
    <source>
        <dbReference type="SAM" id="MobiDB-lite"/>
    </source>
</evidence>
<dbReference type="PROSITE" id="PS50801">
    <property type="entry name" value="STAS"/>
    <property type="match status" value="1"/>
</dbReference>
<feature type="compositionally biased region" description="Low complexity" evidence="5">
    <location>
        <begin position="628"/>
        <end position="656"/>
    </location>
</feature>
<feature type="transmembrane region" description="Helical" evidence="6">
    <location>
        <begin position="82"/>
        <end position="98"/>
    </location>
</feature>
<accession>A0AAE1KD97</accession>
<dbReference type="Pfam" id="PF00916">
    <property type="entry name" value="Sulfate_transp"/>
    <property type="match status" value="2"/>
</dbReference>
<comment type="subcellular location">
    <subcellularLocation>
        <location evidence="1">Membrane</location>
        <topology evidence="1">Multi-pass membrane protein</topology>
    </subcellularLocation>
</comment>
<evidence type="ECO:0000313" key="8">
    <source>
        <dbReference type="EMBL" id="KAK3870112.1"/>
    </source>
</evidence>
<dbReference type="InterPro" id="IPR002645">
    <property type="entry name" value="STAS_dom"/>
</dbReference>
<organism evidence="8 9">
    <name type="scientific">Petrolisthes cinctipes</name>
    <name type="common">Flat porcelain crab</name>
    <dbReference type="NCBI Taxonomy" id="88211"/>
    <lineage>
        <taxon>Eukaryota</taxon>
        <taxon>Metazoa</taxon>
        <taxon>Ecdysozoa</taxon>
        <taxon>Arthropoda</taxon>
        <taxon>Crustacea</taxon>
        <taxon>Multicrustacea</taxon>
        <taxon>Malacostraca</taxon>
        <taxon>Eumalacostraca</taxon>
        <taxon>Eucarida</taxon>
        <taxon>Decapoda</taxon>
        <taxon>Pleocyemata</taxon>
        <taxon>Anomura</taxon>
        <taxon>Galatheoidea</taxon>
        <taxon>Porcellanidae</taxon>
        <taxon>Petrolisthes</taxon>
    </lineage>
</organism>
<dbReference type="GO" id="GO:0016020">
    <property type="term" value="C:membrane"/>
    <property type="evidence" value="ECO:0007669"/>
    <property type="project" value="UniProtKB-SubCell"/>
</dbReference>
<proteinExistence type="predicted"/>
<dbReference type="Gene3D" id="3.30.750.24">
    <property type="entry name" value="STAS domain"/>
    <property type="match status" value="2"/>
</dbReference>
<dbReference type="AlphaFoldDB" id="A0AAE1KD97"/>
<name>A0AAE1KD97_PETCI</name>
<evidence type="ECO:0000259" key="7">
    <source>
        <dbReference type="PROSITE" id="PS50801"/>
    </source>
</evidence>
<keyword evidence="2 6" id="KW-0812">Transmembrane</keyword>
<dbReference type="EMBL" id="JAWQEG010002714">
    <property type="protein sequence ID" value="KAK3870112.1"/>
    <property type="molecule type" value="Genomic_DNA"/>
</dbReference>
<dbReference type="Proteomes" id="UP001286313">
    <property type="component" value="Unassembled WGS sequence"/>
</dbReference>
<evidence type="ECO:0000256" key="6">
    <source>
        <dbReference type="SAM" id="Phobius"/>
    </source>
</evidence>
<feature type="transmembrane region" description="Helical" evidence="6">
    <location>
        <begin position="349"/>
        <end position="369"/>
    </location>
</feature>
<feature type="domain" description="STAS" evidence="7">
    <location>
        <begin position="540"/>
        <end position="937"/>
    </location>
</feature>
<keyword evidence="3 6" id="KW-1133">Transmembrane helix</keyword>
<evidence type="ECO:0000256" key="3">
    <source>
        <dbReference type="ARBA" id="ARBA00022989"/>
    </source>
</evidence>
<feature type="transmembrane region" description="Helical" evidence="6">
    <location>
        <begin position="449"/>
        <end position="470"/>
    </location>
</feature>
<dbReference type="PANTHER" id="PTHR11814">
    <property type="entry name" value="SULFATE TRANSPORTER"/>
    <property type="match status" value="1"/>
</dbReference>
<dbReference type="CDD" id="cd07042">
    <property type="entry name" value="STAS_SulP_like_sulfate_transporter"/>
    <property type="match status" value="1"/>
</dbReference>
<dbReference type="InterPro" id="IPR036513">
    <property type="entry name" value="STAS_dom_sf"/>
</dbReference>
<feature type="transmembrane region" description="Helical" evidence="6">
    <location>
        <begin position="419"/>
        <end position="443"/>
    </location>
</feature>
<evidence type="ECO:0000313" key="9">
    <source>
        <dbReference type="Proteomes" id="UP001286313"/>
    </source>
</evidence>
<evidence type="ECO:0000256" key="4">
    <source>
        <dbReference type="ARBA" id="ARBA00023136"/>
    </source>
</evidence>
<dbReference type="SUPFAM" id="SSF52091">
    <property type="entry name" value="SpoIIaa-like"/>
    <property type="match status" value="1"/>
</dbReference>
<evidence type="ECO:0000256" key="2">
    <source>
        <dbReference type="ARBA" id="ARBA00022692"/>
    </source>
</evidence>
<feature type="transmembrane region" description="Helical" evidence="6">
    <location>
        <begin position="104"/>
        <end position="129"/>
    </location>
</feature>
<dbReference type="InterPro" id="IPR001902">
    <property type="entry name" value="SLC26A/SulP_fam"/>
</dbReference>
<keyword evidence="9" id="KW-1185">Reference proteome</keyword>
<comment type="caution">
    <text evidence="8">The sequence shown here is derived from an EMBL/GenBank/DDBJ whole genome shotgun (WGS) entry which is preliminary data.</text>
</comment>
<feature type="transmembrane region" description="Helical" evidence="6">
    <location>
        <begin position="299"/>
        <end position="320"/>
    </location>
</feature>
<dbReference type="InterPro" id="IPR011547">
    <property type="entry name" value="SLC26A/SulP_dom"/>
</dbReference>
<protein>
    <recommendedName>
        <fullName evidence="7">STAS domain-containing protein</fullName>
    </recommendedName>
</protein>
<sequence length="962" mass="105004">MVSEEPMCRQVQVERLALTVDTRASHCLYSPPRHIGLAERAKRKARGLCRCRGDGGDGGVWSWVKQRVPILEWLPKYNIREALLGDVIGGVTVGIMHIPQGMAYALLAGLPPITGLYMAFFPVLIYVVLGTSRHVSMGTFAVACLMMGKVVGELSHTHTDDNNNNTTINNNTTTTPPLLLQLMDSETTTTNTIFTTNNNNNNTTPSPPPLLLLNMDYKTVVVVGPSPTTTNTTDTTTTPQYSPQQVAAVLALMVGLWETYVEIGKRLPSANPAAVVVSVVCISILVFNNEVIKPRVKKYTRLPVPIELMVVILGTLVSYLSNLDQHYQVRVVGHVPTGLPAPTPPPVELWSGVALDAFIIGVVGYTSTFSMAKIFAKRQGYTVYATQELYAQGASNVFGAFFSCGPMAASLSRSLIQEAVGSVTLLTPFFSCLVLLLVLLFIGPLFETLPNQCVLSSIIVVALKGLFLQVRDFKTLWWCSRLDALVWLTTFLTSVIVDIDYGLAVGVVVSVLVLVARSQAPPTARLGHVSNTDLYLDINKYHKAVELPGLRIFSFSGSIHFANASYFKSRLLSSCELDLSLPRRRRHHHHSKHQPHDTAATITNTTTINTNNNTNNTINNITTATTNNTNTTTNTNNTITTNNTPTITTTTNNNNNKVSSSYTKPNKTFSNIKSSPKITTTKAKALNTTETGRTSPPPATGNTSENDLLLLPRSTTTNNTSSTQDNTNLKLQTQDRTTTKHIIPHTNEGIPNELPTHNRTTTKHIIPHTNEGIHNELPTHNRTTTKHIIPHISQGKPSELSTHDTTTTKLIPQAQNASTTGVQENDDVVAESSMLTVDMETDTEITKEKEKKEEEEMEEVGCGVQWVILELSGVGYVDTMACRLLTQLFQDLKAVGITLCLAAPSESVLCSLGRCGSLEVFTAHHIFHSVHDAVTLLLPHHSPQLSPSLSPSQFTNCSPVTL</sequence>
<dbReference type="Pfam" id="PF01740">
    <property type="entry name" value="STAS"/>
    <property type="match status" value="1"/>
</dbReference>
<reference evidence="8" key="1">
    <citation type="submission" date="2023-10" db="EMBL/GenBank/DDBJ databases">
        <title>Genome assemblies of two species of porcelain crab, Petrolisthes cinctipes and Petrolisthes manimaculis (Anomura: Porcellanidae).</title>
        <authorList>
            <person name="Angst P."/>
        </authorList>
    </citation>
    <scope>NUCLEOTIDE SEQUENCE</scope>
    <source>
        <strain evidence="8">PB745_01</strain>
        <tissue evidence="8">Gill</tissue>
    </source>
</reference>
<feature type="region of interest" description="Disordered" evidence="5">
    <location>
        <begin position="628"/>
        <end position="707"/>
    </location>
</feature>
<feature type="transmembrane region" description="Helical" evidence="6">
    <location>
        <begin position="482"/>
        <end position="515"/>
    </location>
</feature>
<dbReference type="GO" id="GO:0055085">
    <property type="term" value="P:transmembrane transport"/>
    <property type="evidence" value="ECO:0007669"/>
    <property type="project" value="InterPro"/>
</dbReference>
<keyword evidence="4 6" id="KW-0472">Membrane</keyword>
<evidence type="ECO:0000256" key="1">
    <source>
        <dbReference type="ARBA" id="ARBA00004141"/>
    </source>
</evidence>
<feature type="transmembrane region" description="Helical" evidence="6">
    <location>
        <begin position="269"/>
        <end position="287"/>
    </location>
</feature>
<feature type="transmembrane region" description="Helical" evidence="6">
    <location>
        <begin position="246"/>
        <end position="263"/>
    </location>
</feature>